<protein>
    <submittedName>
        <fullName evidence="1">Uncharacterized protein</fullName>
    </submittedName>
</protein>
<gene>
    <name evidence="1" type="ORF">A4V03_05560</name>
</gene>
<dbReference type="RefSeq" id="WP_065538246.1">
    <property type="nucleotide sequence ID" value="NZ_CAPUCN010000156.1"/>
</dbReference>
<sequence>MLHSKYYKKETNEDKKTSAAFENLMLLPDNVFWPIFRTSCFDAPNLPFQSGKLISYDFWPHWDRTGTDHANYVEPDSFLEFEAFNVIIEGRQALVYKCIWLSLLTSVDKYAKELDNTALPGYDASATRR</sequence>
<keyword evidence="2" id="KW-1185">Reference proteome</keyword>
<dbReference type="Proteomes" id="UP000092631">
    <property type="component" value="Chromosome"/>
</dbReference>
<organism evidence="1 2">
    <name type="scientific">Bacteroides caecimuris</name>
    <dbReference type="NCBI Taxonomy" id="1796613"/>
    <lineage>
        <taxon>Bacteria</taxon>
        <taxon>Pseudomonadati</taxon>
        <taxon>Bacteroidota</taxon>
        <taxon>Bacteroidia</taxon>
        <taxon>Bacteroidales</taxon>
        <taxon>Bacteroidaceae</taxon>
        <taxon>Bacteroides</taxon>
    </lineage>
</organism>
<reference evidence="2" key="1">
    <citation type="submission" date="2016-04" db="EMBL/GenBank/DDBJ databases">
        <title>Complete Genome Sequences of Twelve Strains of a Stable Defined Moderately Diverse Mouse Microbiota 2 (sDMDMm2).</title>
        <authorList>
            <person name="Uchimura Y."/>
            <person name="Wyss M."/>
            <person name="Brugiroux S."/>
            <person name="Limenitakis J.P."/>
            <person name="Stecher B."/>
            <person name="McCoy K.D."/>
            <person name="Macpherson A.J."/>
        </authorList>
    </citation>
    <scope>NUCLEOTIDE SEQUENCE [LARGE SCALE GENOMIC DNA]</scope>
    <source>
        <strain evidence="2">I48</strain>
    </source>
</reference>
<dbReference type="OrthoDB" id="1082859at2"/>
<accession>A0A1C7GXL9</accession>
<dbReference type="EMBL" id="CP015401">
    <property type="protein sequence ID" value="ANU57095.1"/>
    <property type="molecule type" value="Genomic_DNA"/>
</dbReference>
<dbReference type="KEGG" id="bcae:A4V03_05560"/>
<dbReference type="GeneID" id="82186599"/>
<name>A0A1C7GXL9_9BACE</name>
<evidence type="ECO:0000313" key="2">
    <source>
        <dbReference type="Proteomes" id="UP000092631"/>
    </source>
</evidence>
<proteinExistence type="predicted"/>
<evidence type="ECO:0000313" key="1">
    <source>
        <dbReference type="EMBL" id="ANU57095.1"/>
    </source>
</evidence>
<dbReference type="AlphaFoldDB" id="A0A1C7GXL9"/>